<protein>
    <submittedName>
        <fullName evidence="3">ABC transporter, periplasmic binding protein</fullName>
    </submittedName>
</protein>
<dbReference type="InterPro" id="IPR050902">
    <property type="entry name" value="ABC_Transporter_SBP"/>
</dbReference>
<comment type="caution">
    <text evidence="3">The sequence shown here is derived from an EMBL/GenBank/DDBJ whole genome shotgun (WGS) entry which is preliminary data.</text>
</comment>
<dbReference type="PATRIC" id="fig|1204738.3.peg.407"/>
<dbReference type="Pfam" id="PF01497">
    <property type="entry name" value="Peripla_BP_2"/>
    <property type="match status" value="1"/>
</dbReference>
<dbReference type="PANTHER" id="PTHR30535:SF34">
    <property type="entry name" value="MOLYBDATE-BINDING PROTEIN MOLA"/>
    <property type="match status" value="1"/>
</dbReference>
<evidence type="ECO:0000313" key="4">
    <source>
        <dbReference type="Proteomes" id="UP000011651"/>
    </source>
</evidence>
<feature type="domain" description="Fe/B12 periplasmic-binding" evidence="2">
    <location>
        <begin position="54"/>
        <end position="354"/>
    </location>
</feature>
<name>L9UCP9_9GAMM</name>
<evidence type="ECO:0000313" key="3">
    <source>
        <dbReference type="EMBL" id="ELY22649.1"/>
    </source>
</evidence>
<accession>L9UCP9</accession>
<reference evidence="3 4" key="1">
    <citation type="journal article" date="2013" name="Genome Announc.">
        <title>Draft Genome of the Marine Gammaproteobacterium Halomonas titanicae.</title>
        <authorList>
            <person name="Sanchez-Porro C."/>
            <person name="de la Haba R.R."/>
            <person name="Cruz-Hernandez N."/>
            <person name="Gonzalez J.M."/>
            <person name="Reyes-Guirao C."/>
            <person name="Navarro-Sampedro L."/>
            <person name="Carballo M."/>
            <person name="Ventosa A."/>
        </authorList>
    </citation>
    <scope>NUCLEOTIDE SEQUENCE [LARGE SCALE GENOMIC DNA]</scope>
    <source>
        <strain evidence="3 4">BH1</strain>
    </source>
</reference>
<dbReference type="EMBL" id="AOPO01000001">
    <property type="protein sequence ID" value="ELY22649.1"/>
    <property type="molecule type" value="Genomic_DNA"/>
</dbReference>
<dbReference type="AlphaFoldDB" id="L9UCP9"/>
<organism evidence="3 4">
    <name type="scientific">Vreelandella titanicae BH1</name>
    <dbReference type="NCBI Taxonomy" id="1204738"/>
    <lineage>
        <taxon>Bacteria</taxon>
        <taxon>Pseudomonadati</taxon>
        <taxon>Pseudomonadota</taxon>
        <taxon>Gammaproteobacteria</taxon>
        <taxon>Oceanospirillales</taxon>
        <taxon>Halomonadaceae</taxon>
        <taxon>Vreelandella</taxon>
    </lineage>
</organism>
<dbReference type="Proteomes" id="UP000011651">
    <property type="component" value="Unassembled WGS sequence"/>
</dbReference>
<dbReference type="Gene3D" id="3.40.50.1980">
    <property type="entry name" value="Nitrogenase molybdenum iron protein domain"/>
    <property type="match status" value="2"/>
</dbReference>
<dbReference type="PANTHER" id="PTHR30535">
    <property type="entry name" value="VITAMIN B12-BINDING PROTEIN"/>
    <property type="match status" value="1"/>
</dbReference>
<feature type="chain" id="PRO_5004003107" evidence="1">
    <location>
        <begin position="34"/>
        <end position="384"/>
    </location>
</feature>
<dbReference type="InterPro" id="IPR002491">
    <property type="entry name" value="ABC_transptr_periplasmic_BD"/>
</dbReference>
<proteinExistence type="predicted"/>
<evidence type="ECO:0000256" key="1">
    <source>
        <dbReference type="SAM" id="SignalP"/>
    </source>
</evidence>
<dbReference type="PROSITE" id="PS50983">
    <property type="entry name" value="FE_B12_PBP"/>
    <property type="match status" value="1"/>
</dbReference>
<feature type="signal peptide" evidence="1">
    <location>
        <begin position="1"/>
        <end position="33"/>
    </location>
</feature>
<dbReference type="SUPFAM" id="SSF53807">
    <property type="entry name" value="Helical backbone' metal receptor"/>
    <property type="match status" value="1"/>
</dbReference>
<sequence length="384" mass="42916">MGMPALFNRRLRRRLWHSCLMVLTVSLTMPALANSFEVTDLAGRKVLLPGDPQRVILGEGRLLYTLAALQPDDPFQDLVGWRDELIRFDEDVWQRLQQRFPHAEQLARFGKAATGEFDLEQAIALNPDVIVFDLSAWPALREGSTLGTLEASGVAVIFVDFLTQADLHMVPSLRLMGRIFDAEARAETLINMRQKALEEVAKRLPEPLQRPDVLIETAAGLHPECCRSVGDDNLGRVVRLAGGHNIAAERLPGLFGQLHIEWILSRDPDVIIQTGGDWQVLSSSSIPLGYDVSEHETRAAMRELIAARPGWSTLKAVESGRVYALWHLFYNTPFQFIAVQQVAKWLHPDAMADLDPAAAWQSVHETLLPYPLEGTFWADLDPAP</sequence>
<keyword evidence="1" id="KW-0732">Signal</keyword>
<gene>
    <name evidence="3" type="ORF">HALTITAN_0275</name>
</gene>
<evidence type="ECO:0000259" key="2">
    <source>
        <dbReference type="PROSITE" id="PS50983"/>
    </source>
</evidence>